<dbReference type="EMBL" id="CM004482">
    <property type="protein sequence ID" value="OCT62583.1"/>
    <property type="molecule type" value="Genomic_DNA"/>
</dbReference>
<organism evidence="1 2">
    <name type="scientific">Xenopus laevis</name>
    <name type="common">African clawed frog</name>
    <dbReference type="NCBI Taxonomy" id="8355"/>
    <lineage>
        <taxon>Eukaryota</taxon>
        <taxon>Metazoa</taxon>
        <taxon>Chordata</taxon>
        <taxon>Craniata</taxon>
        <taxon>Vertebrata</taxon>
        <taxon>Euteleostomi</taxon>
        <taxon>Amphibia</taxon>
        <taxon>Batrachia</taxon>
        <taxon>Anura</taxon>
        <taxon>Pipoidea</taxon>
        <taxon>Pipidae</taxon>
        <taxon>Xenopodinae</taxon>
        <taxon>Xenopus</taxon>
        <taxon>Xenopus</taxon>
    </lineage>
</organism>
<protein>
    <submittedName>
        <fullName evidence="1">Uncharacterized protein</fullName>
    </submittedName>
</protein>
<dbReference type="Proteomes" id="UP000694892">
    <property type="component" value="Chromosome 9_10L"/>
</dbReference>
<evidence type="ECO:0000313" key="2">
    <source>
        <dbReference type="Proteomes" id="UP000694892"/>
    </source>
</evidence>
<evidence type="ECO:0000313" key="1">
    <source>
        <dbReference type="EMBL" id="OCT62583.1"/>
    </source>
</evidence>
<proteinExistence type="predicted"/>
<accession>A0A974H2L8</accession>
<dbReference type="AlphaFoldDB" id="A0A974H2L8"/>
<feature type="non-terminal residue" evidence="1">
    <location>
        <position position="1"/>
    </location>
</feature>
<sequence length="24" mass="2721">CYSTHYWSEGFLSLQASIDSAIIE</sequence>
<gene>
    <name evidence="1" type="ORF">XELAEV_180436653mg</name>
</gene>
<feature type="non-terminal residue" evidence="1">
    <location>
        <position position="24"/>
    </location>
</feature>
<reference evidence="2" key="1">
    <citation type="journal article" date="2016" name="Nature">
        <title>Genome evolution in the allotetraploid frog Xenopus laevis.</title>
        <authorList>
            <person name="Session A.M."/>
            <person name="Uno Y."/>
            <person name="Kwon T."/>
            <person name="Chapman J.A."/>
            <person name="Toyoda A."/>
            <person name="Takahashi S."/>
            <person name="Fukui A."/>
            <person name="Hikosaka A."/>
            <person name="Suzuki A."/>
            <person name="Kondo M."/>
            <person name="van Heeringen S.J."/>
            <person name="Quigley I."/>
            <person name="Heinz S."/>
            <person name="Ogino H."/>
            <person name="Ochi H."/>
            <person name="Hellsten U."/>
            <person name="Lyons J.B."/>
            <person name="Simakov O."/>
            <person name="Putnam N."/>
            <person name="Stites J."/>
            <person name="Kuroki Y."/>
            <person name="Tanaka T."/>
            <person name="Michiue T."/>
            <person name="Watanabe M."/>
            <person name="Bogdanovic O."/>
            <person name="Lister R."/>
            <person name="Georgiou G."/>
            <person name="Paranjpe S.S."/>
            <person name="van Kruijsbergen I."/>
            <person name="Shu S."/>
            <person name="Carlson J."/>
            <person name="Kinoshita T."/>
            <person name="Ohta Y."/>
            <person name="Mawaribuchi S."/>
            <person name="Jenkins J."/>
            <person name="Grimwood J."/>
            <person name="Schmutz J."/>
            <person name="Mitros T."/>
            <person name="Mozaffari S.V."/>
            <person name="Suzuki Y."/>
            <person name="Haramoto Y."/>
            <person name="Yamamoto T.S."/>
            <person name="Takagi C."/>
            <person name="Heald R."/>
            <person name="Miller K."/>
            <person name="Haudenschild C."/>
            <person name="Kitzman J."/>
            <person name="Nakayama T."/>
            <person name="Izutsu Y."/>
            <person name="Robert J."/>
            <person name="Fortriede J."/>
            <person name="Burns K."/>
            <person name="Lotay V."/>
            <person name="Karimi K."/>
            <person name="Yasuoka Y."/>
            <person name="Dichmann D.S."/>
            <person name="Flajnik M.F."/>
            <person name="Houston D.W."/>
            <person name="Shendure J."/>
            <person name="DuPasquier L."/>
            <person name="Vize P.D."/>
            <person name="Zorn A.M."/>
            <person name="Ito M."/>
            <person name="Marcotte E.M."/>
            <person name="Wallingford J.B."/>
            <person name="Ito Y."/>
            <person name="Asashima M."/>
            <person name="Ueno N."/>
            <person name="Matsuda Y."/>
            <person name="Veenstra G.J."/>
            <person name="Fujiyama A."/>
            <person name="Harland R.M."/>
            <person name="Taira M."/>
            <person name="Rokhsar D.S."/>
        </authorList>
    </citation>
    <scope>NUCLEOTIDE SEQUENCE [LARGE SCALE GENOMIC DNA]</scope>
    <source>
        <strain evidence="2">J</strain>
    </source>
</reference>
<name>A0A974H2L8_XENLA</name>